<feature type="compositionally biased region" description="Low complexity" evidence="1">
    <location>
        <begin position="296"/>
        <end position="306"/>
    </location>
</feature>
<dbReference type="InterPro" id="IPR056929">
    <property type="entry name" value="Znf_RING-like"/>
</dbReference>
<name>A0A3N4M158_9PEZI</name>
<gene>
    <name evidence="3" type="ORF">L211DRAFT_646454</name>
</gene>
<dbReference type="OrthoDB" id="5405791at2759"/>
<sequence>MPARRRTGDKKTSGTALLSSLAAGVDMMDVDTESTPRQHYIFNHGTGDFRNWNRQAHRGDELGSEEVGLILGSMNKEPQHVSDAHLGVPQLRRAYSFSVGDRNEPAAVAVGVRTNRGLSLNTTIPFEPDRQCMPVGPMSAGGVGVSMPTGGSRWDDLLEAAGAAAEENKILKKSPLLSHSVLPHVTGELRVPRQNINPYGPDLPAPLKMMIDVATAEADLNQIYREQRHVQNQHHTHPQNYMQNYVYTQHQYTPPTNMYHQQHPYGSHYQSYQHYSGHTSTTISPILNGTSLASLNSSNATSHASTPAYSKPSSPRAENVQHSPKIQCSLCRVHVEISMAFACTECINGFCHQCVPSPEISELEGDGLGGLSEMKIGSSPELEPQTADHVSKKRTVTKEKNQGARCGVCGVTGARYKPVRLIVRA</sequence>
<reference evidence="3 4" key="1">
    <citation type="journal article" date="2018" name="Nat. Ecol. Evol.">
        <title>Pezizomycetes genomes reveal the molecular basis of ectomycorrhizal truffle lifestyle.</title>
        <authorList>
            <person name="Murat C."/>
            <person name="Payen T."/>
            <person name="Noel B."/>
            <person name="Kuo A."/>
            <person name="Morin E."/>
            <person name="Chen J."/>
            <person name="Kohler A."/>
            <person name="Krizsan K."/>
            <person name="Balestrini R."/>
            <person name="Da Silva C."/>
            <person name="Montanini B."/>
            <person name="Hainaut M."/>
            <person name="Levati E."/>
            <person name="Barry K.W."/>
            <person name="Belfiori B."/>
            <person name="Cichocki N."/>
            <person name="Clum A."/>
            <person name="Dockter R.B."/>
            <person name="Fauchery L."/>
            <person name="Guy J."/>
            <person name="Iotti M."/>
            <person name="Le Tacon F."/>
            <person name="Lindquist E.A."/>
            <person name="Lipzen A."/>
            <person name="Malagnac F."/>
            <person name="Mello A."/>
            <person name="Molinier V."/>
            <person name="Miyauchi S."/>
            <person name="Poulain J."/>
            <person name="Riccioni C."/>
            <person name="Rubini A."/>
            <person name="Sitrit Y."/>
            <person name="Splivallo R."/>
            <person name="Traeger S."/>
            <person name="Wang M."/>
            <person name="Zifcakova L."/>
            <person name="Wipf D."/>
            <person name="Zambonelli A."/>
            <person name="Paolocci F."/>
            <person name="Nowrousian M."/>
            <person name="Ottonello S."/>
            <person name="Baldrian P."/>
            <person name="Spatafora J.W."/>
            <person name="Henrissat B."/>
            <person name="Nagy L.G."/>
            <person name="Aury J.M."/>
            <person name="Wincker P."/>
            <person name="Grigoriev I.V."/>
            <person name="Bonfante P."/>
            <person name="Martin F.M."/>
        </authorList>
    </citation>
    <scope>NUCLEOTIDE SEQUENCE [LARGE SCALE GENOMIC DNA]</scope>
    <source>
        <strain evidence="3 4">ATCC MYA-4762</strain>
    </source>
</reference>
<keyword evidence="4" id="KW-1185">Reference proteome</keyword>
<evidence type="ECO:0000313" key="4">
    <source>
        <dbReference type="Proteomes" id="UP000267821"/>
    </source>
</evidence>
<proteinExistence type="predicted"/>
<evidence type="ECO:0000259" key="2">
    <source>
        <dbReference type="Pfam" id="PF25080"/>
    </source>
</evidence>
<accession>A0A3N4M158</accession>
<dbReference type="InParanoid" id="A0A3N4M158"/>
<dbReference type="EMBL" id="ML121533">
    <property type="protein sequence ID" value="RPB26671.1"/>
    <property type="molecule type" value="Genomic_DNA"/>
</dbReference>
<feature type="region of interest" description="Disordered" evidence="1">
    <location>
        <begin position="296"/>
        <end position="319"/>
    </location>
</feature>
<protein>
    <recommendedName>
        <fullName evidence="2">RING zinc finger-like domain-containing protein</fullName>
    </recommendedName>
</protein>
<organism evidence="3 4">
    <name type="scientific">Terfezia boudieri ATCC MYA-4762</name>
    <dbReference type="NCBI Taxonomy" id="1051890"/>
    <lineage>
        <taxon>Eukaryota</taxon>
        <taxon>Fungi</taxon>
        <taxon>Dikarya</taxon>
        <taxon>Ascomycota</taxon>
        <taxon>Pezizomycotina</taxon>
        <taxon>Pezizomycetes</taxon>
        <taxon>Pezizales</taxon>
        <taxon>Pezizaceae</taxon>
        <taxon>Terfezia</taxon>
    </lineage>
</organism>
<feature type="domain" description="RING zinc finger-like" evidence="2">
    <location>
        <begin position="326"/>
        <end position="356"/>
    </location>
</feature>
<dbReference type="AlphaFoldDB" id="A0A3N4M158"/>
<dbReference type="Proteomes" id="UP000267821">
    <property type="component" value="Unassembled WGS sequence"/>
</dbReference>
<dbReference type="Pfam" id="PF25080">
    <property type="entry name" value="zf_RING-like"/>
    <property type="match status" value="1"/>
</dbReference>
<evidence type="ECO:0000313" key="3">
    <source>
        <dbReference type="EMBL" id="RPB26671.1"/>
    </source>
</evidence>
<evidence type="ECO:0000256" key="1">
    <source>
        <dbReference type="SAM" id="MobiDB-lite"/>
    </source>
</evidence>